<sequence length="186" mass="20622">MLSRLRASPLKRVVDRELKHRFIGGFAHPTDAATSTVSEKLVNVVLVDYEGNRHFVQGRVGQTLRQACEMNDVGLIKDDSMGGGGVHSAERADYYRESLFGEGSVSAQSHVIVSNEWISKLPVPNDQELHILEYVPEGDRSANSRLGTEIVLTKELDGLVVAVPEAPPVETYQYEHEYEDDGEEEA</sequence>
<name>A0AAD5QC14_PYTIN</name>
<comment type="caution">
    <text evidence="5">The sequence shown here is derived from an EMBL/GenBank/DDBJ whole genome shotgun (WGS) entry which is preliminary data.</text>
</comment>
<dbReference type="AlphaFoldDB" id="A0AAD5QC14"/>
<dbReference type="InterPro" id="IPR001055">
    <property type="entry name" value="Adrenodoxin-like"/>
</dbReference>
<keyword evidence="2" id="KW-0479">Metal-binding</keyword>
<evidence type="ECO:0000256" key="1">
    <source>
        <dbReference type="ARBA" id="ARBA00022714"/>
    </source>
</evidence>
<proteinExistence type="predicted"/>
<dbReference type="GO" id="GO:0046872">
    <property type="term" value="F:metal ion binding"/>
    <property type="evidence" value="ECO:0007669"/>
    <property type="project" value="UniProtKB-KW"/>
</dbReference>
<keyword evidence="4" id="KW-0411">Iron-sulfur</keyword>
<reference evidence="5" key="1">
    <citation type="submission" date="2021-12" db="EMBL/GenBank/DDBJ databases">
        <title>Prjna785345.</title>
        <authorList>
            <person name="Rujirawat T."/>
            <person name="Krajaejun T."/>
        </authorList>
    </citation>
    <scope>NUCLEOTIDE SEQUENCE</scope>
    <source>
        <strain evidence="5">Pi057C3</strain>
    </source>
</reference>
<dbReference type="PANTHER" id="PTHR23426">
    <property type="entry name" value="FERREDOXIN/ADRENODOXIN"/>
    <property type="match status" value="1"/>
</dbReference>
<keyword evidence="1" id="KW-0001">2Fe-2S</keyword>
<evidence type="ECO:0000256" key="3">
    <source>
        <dbReference type="ARBA" id="ARBA00023004"/>
    </source>
</evidence>
<dbReference type="PANTHER" id="PTHR23426:SF67">
    <property type="entry name" value="2FE-2S FERREDOXIN-TYPE DOMAIN-CONTAINING PROTEIN"/>
    <property type="match status" value="1"/>
</dbReference>
<evidence type="ECO:0000256" key="4">
    <source>
        <dbReference type="ARBA" id="ARBA00023014"/>
    </source>
</evidence>
<evidence type="ECO:0000313" key="5">
    <source>
        <dbReference type="EMBL" id="KAJ0403677.1"/>
    </source>
</evidence>
<evidence type="ECO:0000256" key="2">
    <source>
        <dbReference type="ARBA" id="ARBA00022723"/>
    </source>
</evidence>
<dbReference type="GO" id="GO:0140647">
    <property type="term" value="P:P450-containing electron transport chain"/>
    <property type="evidence" value="ECO:0007669"/>
    <property type="project" value="InterPro"/>
</dbReference>
<dbReference type="Proteomes" id="UP001209570">
    <property type="component" value="Unassembled WGS sequence"/>
</dbReference>
<dbReference type="GO" id="GO:0005739">
    <property type="term" value="C:mitochondrion"/>
    <property type="evidence" value="ECO:0007669"/>
    <property type="project" value="TreeGrafter"/>
</dbReference>
<protein>
    <submittedName>
        <fullName evidence="5">Uncharacterized protein</fullName>
    </submittedName>
</protein>
<gene>
    <name evidence="5" type="ORF">P43SY_003789</name>
</gene>
<dbReference type="Gene3D" id="3.10.20.30">
    <property type="match status" value="1"/>
</dbReference>
<keyword evidence="6" id="KW-1185">Reference proteome</keyword>
<dbReference type="EMBL" id="JAKCXM010000077">
    <property type="protein sequence ID" value="KAJ0403677.1"/>
    <property type="molecule type" value="Genomic_DNA"/>
</dbReference>
<dbReference type="GO" id="GO:0051537">
    <property type="term" value="F:2 iron, 2 sulfur cluster binding"/>
    <property type="evidence" value="ECO:0007669"/>
    <property type="project" value="UniProtKB-KW"/>
</dbReference>
<dbReference type="InterPro" id="IPR012675">
    <property type="entry name" value="Beta-grasp_dom_sf"/>
</dbReference>
<dbReference type="GO" id="GO:0009055">
    <property type="term" value="F:electron transfer activity"/>
    <property type="evidence" value="ECO:0007669"/>
    <property type="project" value="TreeGrafter"/>
</dbReference>
<keyword evidence="3" id="KW-0408">Iron</keyword>
<evidence type="ECO:0000313" key="6">
    <source>
        <dbReference type="Proteomes" id="UP001209570"/>
    </source>
</evidence>
<accession>A0AAD5QC14</accession>
<organism evidence="5 6">
    <name type="scientific">Pythium insidiosum</name>
    <name type="common">Pythiosis disease agent</name>
    <dbReference type="NCBI Taxonomy" id="114742"/>
    <lineage>
        <taxon>Eukaryota</taxon>
        <taxon>Sar</taxon>
        <taxon>Stramenopiles</taxon>
        <taxon>Oomycota</taxon>
        <taxon>Peronosporomycetes</taxon>
        <taxon>Pythiales</taxon>
        <taxon>Pythiaceae</taxon>
        <taxon>Pythium</taxon>
    </lineage>
</organism>